<dbReference type="InParanoid" id="B7GAD7"/>
<dbReference type="PANTHER" id="PTHR10177">
    <property type="entry name" value="CYCLINS"/>
    <property type="match status" value="1"/>
</dbReference>
<evidence type="ECO:0000259" key="2">
    <source>
        <dbReference type="Pfam" id="PF00134"/>
    </source>
</evidence>
<dbReference type="PaxDb" id="2850-Phatr49373"/>
<dbReference type="RefSeq" id="XP_002184058.1">
    <property type="nucleotide sequence ID" value="XM_002184022.1"/>
</dbReference>
<accession>B7GAD7</accession>
<organism evidence="3 4">
    <name type="scientific">Phaeodactylum tricornutum (strain CCAP 1055/1)</name>
    <dbReference type="NCBI Taxonomy" id="556484"/>
    <lineage>
        <taxon>Eukaryota</taxon>
        <taxon>Sar</taxon>
        <taxon>Stramenopiles</taxon>
        <taxon>Ochrophyta</taxon>
        <taxon>Bacillariophyta</taxon>
        <taxon>Bacillariophyceae</taxon>
        <taxon>Bacillariophycidae</taxon>
        <taxon>Naviculales</taxon>
        <taxon>Phaeodactylaceae</taxon>
        <taxon>Phaeodactylum</taxon>
    </lineage>
</organism>
<evidence type="ECO:0000313" key="3">
    <source>
        <dbReference type="EMBL" id="EEC44236.1"/>
    </source>
</evidence>
<protein>
    <recommendedName>
        <fullName evidence="2">Cyclin N-terminal domain-containing protein</fullName>
    </recommendedName>
</protein>
<feature type="domain" description="Cyclin N-terminal" evidence="2">
    <location>
        <begin position="47"/>
        <end position="184"/>
    </location>
</feature>
<dbReference type="InterPro" id="IPR039361">
    <property type="entry name" value="Cyclin"/>
</dbReference>
<dbReference type="FunFam" id="1.10.472.10:FF:000093">
    <property type="entry name" value="Predicted protein"/>
    <property type="match status" value="1"/>
</dbReference>
<dbReference type="STRING" id="556484.B7GAD7"/>
<sequence>MEAIPVTPAKGTAIQGQTSFNRKVRHMDKAPVMEHLRVLRRLESETYPPCEDYLTLFGPSHTEGVTGYISERWRGSICEWCYEVVDHFQFDREVVSIALNYLDRAVAAKARDTLKAIPYLEFQLIAVTSVYMAIKLHGAHETHDGPRRRLRIDAFVELSRGHFEAGAIECMERSILSTLNWRVNPPTLLRFISNLLELLPEWSPLPHTVSYGDALGGIYDYARYLSELSVCVSKFSFTLSSSEIAFSAILCAIEALQATRTVPDFARSDFLKNVAEATGLHADEPQILSACEMLRELYPSIFGRDDEHHLFASHACTVGQPQSVSGKKSPVCVLEEQAESPNTRRKRSRSSDDDKQPLYSSF</sequence>
<dbReference type="Gene3D" id="1.10.472.10">
    <property type="entry name" value="Cyclin-like"/>
    <property type="match status" value="2"/>
</dbReference>
<dbReference type="KEGG" id="pti:PHATRDRAFT_49373"/>
<feature type="region of interest" description="Disordered" evidence="1">
    <location>
        <begin position="320"/>
        <end position="362"/>
    </location>
</feature>
<dbReference type="HOGENOM" id="CLU_067459_1_0_1"/>
<dbReference type="Proteomes" id="UP000000759">
    <property type="component" value="Chromosome 22"/>
</dbReference>
<reference evidence="3 4" key="1">
    <citation type="journal article" date="2008" name="Nature">
        <title>The Phaeodactylum genome reveals the evolutionary history of diatom genomes.</title>
        <authorList>
            <person name="Bowler C."/>
            <person name="Allen A.E."/>
            <person name="Badger J.H."/>
            <person name="Grimwood J."/>
            <person name="Jabbari K."/>
            <person name="Kuo A."/>
            <person name="Maheswari U."/>
            <person name="Martens C."/>
            <person name="Maumus F."/>
            <person name="Otillar R.P."/>
            <person name="Rayko E."/>
            <person name="Salamov A."/>
            <person name="Vandepoele K."/>
            <person name="Beszteri B."/>
            <person name="Gruber A."/>
            <person name="Heijde M."/>
            <person name="Katinka M."/>
            <person name="Mock T."/>
            <person name="Valentin K."/>
            <person name="Verret F."/>
            <person name="Berges J.A."/>
            <person name="Brownlee C."/>
            <person name="Cadoret J.P."/>
            <person name="Chiovitti A."/>
            <person name="Choi C.J."/>
            <person name="Coesel S."/>
            <person name="De Martino A."/>
            <person name="Detter J.C."/>
            <person name="Durkin C."/>
            <person name="Falciatore A."/>
            <person name="Fournet J."/>
            <person name="Haruta M."/>
            <person name="Huysman M.J."/>
            <person name="Jenkins B.D."/>
            <person name="Jiroutova K."/>
            <person name="Jorgensen R.E."/>
            <person name="Joubert Y."/>
            <person name="Kaplan A."/>
            <person name="Kroger N."/>
            <person name="Kroth P.G."/>
            <person name="La Roche J."/>
            <person name="Lindquist E."/>
            <person name="Lommer M."/>
            <person name="Martin-Jezequel V."/>
            <person name="Lopez P.J."/>
            <person name="Lucas S."/>
            <person name="Mangogna M."/>
            <person name="McGinnis K."/>
            <person name="Medlin L.K."/>
            <person name="Montsant A."/>
            <person name="Oudot-Le Secq M.P."/>
            <person name="Napoli C."/>
            <person name="Obornik M."/>
            <person name="Parker M.S."/>
            <person name="Petit J.L."/>
            <person name="Porcel B.M."/>
            <person name="Poulsen N."/>
            <person name="Robison M."/>
            <person name="Rychlewski L."/>
            <person name="Rynearson T.A."/>
            <person name="Schmutz J."/>
            <person name="Shapiro H."/>
            <person name="Siaut M."/>
            <person name="Stanley M."/>
            <person name="Sussman M.R."/>
            <person name="Taylor A.R."/>
            <person name="Vardi A."/>
            <person name="von Dassow P."/>
            <person name="Vyverman W."/>
            <person name="Willis A."/>
            <person name="Wyrwicz L.S."/>
            <person name="Rokhsar D.S."/>
            <person name="Weissenbach J."/>
            <person name="Armbrust E.V."/>
            <person name="Green B.R."/>
            <person name="Van de Peer Y."/>
            <person name="Grigoriev I.V."/>
        </authorList>
    </citation>
    <scope>NUCLEOTIDE SEQUENCE [LARGE SCALE GENOMIC DNA]</scope>
    <source>
        <strain evidence="3 4">CCAP 1055/1</strain>
    </source>
</reference>
<keyword evidence="4" id="KW-1185">Reference proteome</keyword>
<dbReference type="InterPro" id="IPR006671">
    <property type="entry name" value="Cyclin_N"/>
</dbReference>
<dbReference type="InterPro" id="IPR036915">
    <property type="entry name" value="Cyclin-like_sf"/>
</dbReference>
<reference evidence="4" key="2">
    <citation type="submission" date="2008-08" db="EMBL/GenBank/DDBJ databases">
        <authorList>
            <consortium name="Diatom Consortium"/>
            <person name="Grigoriev I."/>
            <person name="Grimwood J."/>
            <person name="Kuo A."/>
            <person name="Otillar R.P."/>
            <person name="Salamov A."/>
            <person name="Detter J.C."/>
            <person name="Lindquist E."/>
            <person name="Shapiro H."/>
            <person name="Lucas S."/>
            <person name="Glavina del Rio T."/>
            <person name="Pitluck S."/>
            <person name="Rokhsar D."/>
            <person name="Bowler C."/>
        </authorList>
    </citation>
    <scope>GENOME REANNOTATION</scope>
    <source>
        <strain evidence="4">CCAP 1055/1</strain>
    </source>
</reference>
<dbReference type="GeneID" id="7195885"/>
<name>B7GAD7_PHATC</name>
<evidence type="ECO:0000256" key="1">
    <source>
        <dbReference type="SAM" id="MobiDB-lite"/>
    </source>
</evidence>
<proteinExistence type="predicted"/>
<dbReference type="AlphaFoldDB" id="B7GAD7"/>
<dbReference type="SUPFAM" id="SSF47954">
    <property type="entry name" value="Cyclin-like"/>
    <property type="match status" value="1"/>
</dbReference>
<gene>
    <name evidence="3" type="primary">dsCYC6</name>
    <name evidence="3" type="ORF">PHATRDRAFT_49373</name>
</gene>
<dbReference type="OrthoDB" id="64224at2759"/>
<dbReference type="EMBL" id="CM000624">
    <property type="protein sequence ID" value="EEC44236.1"/>
    <property type="molecule type" value="Genomic_DNA"/>
</dbReference>
<evidence type="ECO:0000313" key="4">
    <source>
        <dbReference type="Proteomes" id="UP000000759"/>
    </source>
</evidence>
<dbReference type="Pfam" id="PF00134">
    <property type="entry name" value="Cyclin_N"/>
    <property type="match status" value="1"/>
</dbReference>